<comment type="cofactor">
    <cofactor evidence="1">
        <name>[4Fe-4S] cluster</name>
        <dbReference type="ChEBI" id="CHEBI:49883"/>
    </cofactor>
</comment>
<evidence type="ECO:0000256" key="8">
    <source>
        <dbReference type="ARBA" id="ARBA00023014"/>
    </source>
</evidence>
<evidence type="ECO:0000256" key="7">
    <source>
        <dbReference type="ARBA" id="ARBA00023004"/>
    </source>
</evidence>
<keyword evidence="9 10" id="KW-0143">Chaperone</keyword>
<organism evidence="12 13">
    <name type="scientific">Fodinibius roseus</name>
    <dbReference type="NCBI Taxonomy" id="1194090"/>
    <lineage>
        <taxon>Bacteria</taxon>
        <taxon>Pseudomonadati</taxon>
        <taxon>Balneolota</taxon>
        <taxon>Balneolia</taxon>
        <taxon>Balneolales</taxon>
        <taxon>Balneolaceae</taxon>
        <taxon>Fodinibius</taxon>
    </lineage>
</organism>
<comment type="function">
    <text evidence="10">Probably acts as a heme chaperone, transferring heme to an unknown acceptor. Binds one molecule of heme per monomer, possibly covalently. Binds 1 [4Fe-4S] cluster. The cluster is coordinated with 3 cysteines and an exchangeable S-adenosyl-L-methionine.</text>
</comment>
<dbReference type="Proteomes" id="UP000184041">
    <property type="component" value="Unassembled WGS sequence"/>
</dbReference>
<dbReference type="EMBL" id="FQUS01000023">
    <property type="protein sequence ID" value="SHG28052.1"/>
    <property type="molecule type" value="Genomic_DNA"/>
</dbReference>
<dbReference type="InterPro" id="IPR004559">
    <property type="entry name" value="HemW-like"/>
</dbReference>
<evidence type="ECO:0000313" key="12">
    <source>
        <dbReference type="EMBL" id="SHG28052.1"/>
    </source>
</evidence>
<dbReference type="InterPro" id="IPR058240">
    <property type="entry name" value="rSAM_sf"/>
</dbReference>
<dbReference type="STRING" id="1194090.SAMN05443144_12358"/>
<protein>
    <recommendedName>
        <fullName evidence="3 10">Heme chaperone HemW</fullName>
    </recommendedName>
</protein>
<keyword evidence="4 10" id="KW-0349">Heme</keyword>
<dbReference type="InterPro" id="IPR007197">
    <property type="entry name" value="rSAM"/>
</dbReference>
<dbReference type="GO" id="GO:0046872">
    <property type="term" value="F:metal ion binding"/>
    <property type="evidence" value="ECO:0007669"/>
    <property type="project" value="UniProtKB-UniRule"/>
</dbReference>
<accession>A0A1M5IIC5</accession>
<proteinExistence type="inferred from homology"/>
<reference evidence="12 13" key="1">
    <citation type="submission" date="2016-11" db="EMBL/GenBank/DDBJ databases">
        <authorList>
            <person name="Jaros S."/>
            <person name="Januszkiewicz K."/>
            <person name="Wedrychowicz H."/>
        </authorList>
    </citation>
    <scope>NUCLEOTIDE SEQUENCE [LARGE SCALE GENOMIC DNA]</scope>
    <source>
        <strain evidence="12 13">DSM 21986</strain>
    </source>
</reference>
<evidence type="ECO:0000256" key="4">
    <source>
        <dbReference type="ARBA" id="ARBA00022617"/>
    </source>
</evidence>
<name>A0A1M5IIC5_9BACT</name>
<dbReference type="NCBIfam" id="TIGR00539">
    <property type="entry name" value="hemN_rel"/>
    <property type="match status" value="1"/>
</dbReference>
<evidence type="ECO:0000256" key="9">
    <source>
        <dbReference type="ARBA" id="ARBA00023186"/>
    </source>
</evidence>
<dbReference type="PANTHER" id="PTHR13932">
    <property type="entry name" value="COPROPORPHYRINIGEN III OXIDASE"/>
    <property type="match status" value="1"/>
</dbReference>
<dbReference type="InterPro" id="IPR006638">
    <property type="entry name" value="Elp3/MiaA/NifB-like_rSAM"/>
</dbReference>
<evidence type="ECO:0000256" key="6">
    <source>
        <dbReference type="ARBA" id="ARBA00022723"/>
    </source>
</evidence>
<dbReference type="GO" id="GO:0005737">
    <property type="term" value="C:cytoplasm"/>
    <property type="evidence" value="ECO:0007669"/>
    <property type="project" value="UniProtKB-SubCell"/>
</dbReference>
<evidence type="ECO:0000256" key="3">
    <source>
        <dbReference type="ARBA" id="ARBA00017228"/>
    </source>
</evidence>
<dbReference type="AlphaFoldDB" id="A0A1M5IIC5"/>
<comment type="similarity">
    <text evidence="2">Belongs to the anaerobic coproporphyrinogen-III oxidase family. HemW subfamily.</text>
</comment>
<dbReference type="Pfam" id="PF04055">
    <property type="entry name" value="Radical_SAM"/>
    <property type="match status" value="1"/>
</dbReference>
<keyword evidence="8 10" id="KW-0411">Iron-sulfur</keyword>
<dbReference type="InterPro" id="IPR010723">
    <property type="entry name" value="HemN_C"/>
</dbReference>
<keyword evidence="10" id="KW-0004">4Fe-4S</keyword>
<dbReference type="GO" id="GO:0051539">
    <property type="term" value="F:4 iron, 4 sulfur cluster binding"/>
    <property type="evidence" value="ECO:0007669"/>
    <property type="project" value="UniProtKB-UniRule"/>
</dbReference>
<keyword evidence="7 10" id="KW-0408">Iron</keyword>
<dbReference type="GO" id="GO:0006779">
    <property type="term" value="P:porphyrin-containing compound biosynthetic process"/>
    <property type="evidence" value="ECO:0007669"/>
    <property type="project" value="InterPro"/>
</dbReference>
<keyword evidence="10" id="KW-0963">Cytoplasm</keyword>
<evidence type="ECO:0000259" key="11">
    <source>
        <dbReference type="PROSITE" id="PS51918"/>
    </source>
</evidence>
<dbReference type="PROSITE" id="PS51918">
    <property type="entry name" value="RADICAL_SAM"/>
    <property type="match status" value="1"/>
</dbReference>
<sequence>MERLLSEIQSYKDSPFASEKVETIYFGGGTPSLLEPKQVEDILAEIREVFALDIRELTFEVNPDDVNAAFLQALHGLGVTRLSMGVQTFQPDLLAFMNRAHSRREALGCLELLQASAFDSYTVDIIYGNPGQSLEDLNRDLDLLLGFDPPHISAYSLTIEPGTRLGKQVELGRIAPPEEDKVADHFDVINDRLKAQGIERYEVSNYSRPGREAVHNRSYWRHRNYLGLGPAAHSFWWDQKAVRWEQKPDLRGYLRGGDIRSDREALTLEQLAEERLMMGLRTREGITKEELNHRYEYRLSERQTSYLKARAEEQKVRFDARIKLTDKGIKIADAIILDLITLH</sequence>
<dbReference type="GO" id="GO:0004109">
    <property type="term" value="F:coproporphyrinogen oxidase activity"/>
    <property type="evidence" value="ECO:0007669"/>
    <property type="project" value="InterPro"/>
</dbReference>
<dbReference type="InterPro" id="IPR013785">
    <property type="entry name" value="Aldolase_TIM"/>
</dbReference>
<keyword evidence="13" id="KW-1185">Reference proteome</keyword>
<dbReference type="PANTHER" id="PTHR13932:SF5">
    <property type="entry name" value="RADICAL S-ADENOSYL METHIONINE DOMAIN-CONTAINING PROTEIN 1, MITOCHONDRIAL"/>
    <property type="match status" value="1"/>
</dbReference>
<comment type="subcellular location">
    <subcellularLocation>
        <location evidence="10">Cytoplasm</location>
    </subcellularLocation>
</comment>
<gene>
    <name evidence="12" type="ORF">SAMN05443144_12358</name>
</gene>
<dbReference type="SUPFAM" id="SSF102114">
    <property type="entry name" value="Radical SAM enzymes"/>
    <property type="match status" value="1"/>
</dbReference>
<dbReference type="SMART" id="SM00729">
    <property type="entry name" value="Elp3"/>
    <property type="match status" value="1"/>
</dbReference>
<dbReference type="InterPro" id="IPR034505">
    <property type="entry name" value="Coproporphyrinogen-III_oxidase"/>
</dbReference>
<dbReference type="Gene3D" id="3.20.20.70">
    <property type="entry name" value="Aldolase class I"/>
    <property type="match status" value="1"/>
</dbReference>
<dbReference type="Pfam" id="PF06969">
    <property type="entry name" value="HemN_C"/>
    <property type="match status" value="1"/>
</dbReference>
<evidence type="ECO:0000256" key="5">
    <source>
        <dbReference type="ARBA" id="ARBA00022691"/>
    </source>
</evidence>
<evidence type="ECO:0000256" key="10">
    <source>
        <dbReference type="RuleBase" id="RU364116"/>
    </source>
</evidence>
<keyword evidence="6 10" id="KW-0479">Metal-binding</keyword>
<feature type="domain" description="Radical SAM core" evidence="11">
    <location>
        <begin position="1"/>
        <end position="199"/>
    </location>
</feature>
<evidence type="ECO:0000256" key="1">
    <source>
        <dbReference type="ARBA" id="ARBA00001966"/>
    </source>
</evidence>
<evidence type="ECO:0000313" key="13">
    <source>
        <dbReference type="Proteomes" id="UP000184041"/>
    </source>
</evidence>
<evidence type="ECO:0000256" key="2">
    <source>
        <dbReference type="ARBA" id="ARBA00006100"/>
    </source>
</evidence>
<keyword evidence="5 10" id="KW-0949">S-adenosyl-L-methionine</keyword>